<evidence type="ECO:0000313" key="4">
    <source>
        <dbReference type="Proteomes" id="UP000193986"/>
    </source>
</evidence>
<dbReference type="NCBIfam" id="TIGR00976">
    <property type="entry name" value="CocE_NonD"/>
    <property type="match status" value="1"/>
</dbReference>
<dbReference type="SUPFAM" id="SSF53474">
    <property type="entry name" value="alpha/beta-Hydrolases"/>
    <property type="match status" value="1"/>
</dbReference>
<dbReference type="SMART" id="SM00939">
    <property type="entry name" value="PepX_C"/>
    <property type="match status" value="1"/>
</dbReference>
<keyword evidence="4" id="KW-1185">Reference proteome</keyword>
<reference evidence="3 4" key="1">
    <citation type="submission" date="2016-07" db="EMBL/GenBank/DDBJ databases">
        <title>Pervasive Adenine N6-methylation of Active Genes in Fungi.</title>
        <authorList>
            <consortium name="DOE Joint Genome Institute"/>
            <person name="Mondo S.J."/>
            <person name="Dannebaum R.O."/>
            <person name="Kuo R.C."/>
            <person name="Labutti K."/>
            <person name="Haridas S."/>
            <person name="Kuo A."/>
            <person name="Salamov A."/>
            <person name="Ahrendt S.R."/>
            <person name="Lipzen A."/>
            <person name="Sullivan W."/>
            <person name="Andreopoulos W.B."/>
            <person name="Clum A."/>
            <person name="Lindquist E."/>
            <person name="Daum C."/>
            <person name="Ramamoorthy G.K."/>
            <person name="Gryganskyi A."/>
            <person name="Culley D."/>
            <person name="Magnuson J.K."/>
            <person name="James T.Y."/>
            <person name="O'Malley M.A."/>
            <person name="Stajich J.E."/>
            <person name="Spatafora J.W."/>
            <person name="Visel A."/>
            <person name="Grigoriev I.V."/>
        </authorList>
    </citation>
    <scope>NUCLEOTIDE SEQUENCE [LARGE SCALE GENOMIC DNA]</scope>
    <source>
        <strain evidence="3 4">68-887.2</strain>
    </source>
</reference>
<dbReference type="InterPro" id="IPR029058">
    <property type="entry name" value="AB_hydrolase_fold"/>
</dbReference>
<dbReference type="Proteomes" id="UP000193986">
    <property type="component" value="Unassembled WGS sequence"/>
</dbReference>
<keyword evidence="1" id="KW-0378">Hydrolase</keyword>
<dbReference type="SUPFAM" id="SSF49785">
    <property type="entry name" value="Galactose-binding domain-like"/>
    <property type="match status" value="1"/>
</dbReference>
<evidence type="ECO:0000259" key="2">
    <source>
        <dbReference type="SMART" id="SM00939"/>
    </source>
</evidence>
<dbReference type="Pfam" id="PF08530">
    <property type="entry name" value="PepX_C"/>
    <property type="match status" value="1"/>
</dbReference>
<dbReference type="EMBL" id="MCFC01000056">
    <property type="protein sequence ID" value="ORY25562.1"/>
    <property type="molecule type" value="Genomic_DNA"/>
</dbReference>
<dbReference type="OrthoDB" id="2578740at2759"/>
<accession>A0A1Y2ASP0</accession>
<comment type="caution">
    <text evidence="3">The sequence shown here is derived from an EMBL/GenBank/DDBJ whole genome shotgun (WGS) entry which is preliminary data.</text>
</comment>
<protein>
    <submittedName>
        <fullName evidence="3">Galactose-binding domain-like protein</fullName>
    </submittedName>
</protein>
<evidence type="ECO:0000256" key="1">
    <source>
        <dbReference type="ARBA" id="ARBA00022801"/>
    </source>
</evidence>
<dbReference type="InterPro" id="IPR008979">
    <property type="entry name" value="Galactose-bd-like_sf"/>
</dbReference>
<name>A0A1Y2ASP0_9TREE</name>
<sequence length="626" mass="69292">MSQSTMHRQTLFVSTAPVALGSLEVGTIAKAADRLPAMLECSDRSYYLRMRDGVRIAISLYFPNSKPPTNPAPMPILLSLTRYGRALMRFKGSNDPHTLDPWINANYVLAIVDVRGTTASFGSRECELGPDEQADMDEIIRHLADLPWSNGKVIATGSSYGGDTADMATTRPAPGLVGAIPREVDFDFYEIFCPGGIPNDRFFKSWAGEVFEMDFGRSQRLRIGRTLDGSKRIADIQFLYPTIQNVDEDPDSKLVFEALRTRAATRPHWTSEDYGNVAFRDDMGSNGHSFFPSGTGAHIEAVRREKKPVQYWGSWMDANTADEAINRYRSAPEVSNVTVITATDHGSGVNADPFFADRTEPFPSQSEQFAMRLAWASEVLAGRPPARVIRYYVLGTGQFRESAEWPPKGIVETEYYLSNGGALQRDIPAVGRNSYDVDFTATSGESNRWFQGPRPRYLFRHEHGSKLLVYRTPGFAEDMELAGWPIVSLEMSASTDDPSVFAYLDDIAPDGTVTYLTEGLIRVIHRKTVDPKALPYDPGPAPHSFERSDALPVVPGEKFLVAFKMFSVAALIEKGHALRLAIAGADAGTFRQLPEVPLSEAPSERFDIVVGGERASKLSLPLKPWR</sequence>
<evidence type="ECO:0000313" key="3">
    <source>
        <dbReference type="EMBL" id="ORY25562.1"/>
    </source>
</evidence>
<dbReference type="GO" id="GO:0008239">
    <property type="term" value="F:dipeptidyl-peptidase activity"/>
    <property type="evidence" value="ECO:0007669"/>
    <property type="project" value="InterPro"/>
</dbReference>
<dbReference type="Pfam" id="PF02129">
    <property type="entry name" value="Peptidase_S15"/>
    <property type="match status" value="1"/>
</dbReference>
<feature type="domain" description="Xaa-Pro dipeptidyl-peptidase C-terminal" evidence="2">
    <location>
        <begin position="373"/>
        <end position="619"/>
    </location>
</feature>
<dbReference type="Gene3D" id="2.60.120.260">
    <property type="entry name" value="Galactose-binding domain-like"/>
    <property type="match status" value="1"/>
</dbReference>
<proteinExistence type="predicted"/>
<dbReference type="InterPro" id="IPR000383">
    <property type="entry name" value="Xaa-Pro-like_dom"/>
</dbReference>
<dbReference type="STRING" id="71784.A0A1Y2ASP0"/>
<dbReference type="InterPro" id="IPR005674">
    <property type="entry name" value="CocE/Ser_esterase"/>
</dbReference>
<dbReference type="InParanoid" id="A0A1Y2ASP0"/>
<gene>
    <name evidence="3" type="ORF">BCR39DRAFT_590126</name>
</gene>
<organism evidence="3 4">
    <name type="scientific">Naematelia encephala</name>
    <dbReference type="NCBI Taxonomy" id="71784"/>
    <lineage>
        <taxon>Eukaryota</taxon>
        <taxon>Fungi</taxon>
        <taxon>Dikarya</taxon>
        <taxon>Basidiomycota</taxon>
        <taxon>Agaricomycotina</taxon>
        <taxon>Tremellomycetes</taxon>
        <taxon>Tremellales</taxon>
        <taxon>Naemateliaceae</taxon>
        <taxon>Naematelia</taxon>
    </lineage>
</organism>
<dbReference type="InterPro" id="IPR013736">
    <property type="entry name" value="Xaa-Pro_dipept_C"/>
</dbReference>
<dbReference type="Gene3D" id="3.40.50.1820">
    <property type="entry name" value="alpha/beta hydrolase"/>
    <property type="match status" value="1"/>
</dbReference>
<dbReference type="Gene3D" id="1.10.3020.10">
    <property type="entry name" value="alpha-amino acid ester hydrolase ( Helical cap domain)"/>
    <property type="match status" value="1"/>
</dbReference>
<dbReference type="AlphaFoldDB" id="A0A1Y2ASP0"/>